<dbReference type="SUPFAM" id="SSF57850">
    <property type="entry name" value="RING/U-box"/>
    <property type="match status" value="1"/>
</dbReference>
<evidence type="ECO:0000313" key="7">
    <source>
        <dbReference type="EMBL" id="ACI64692.1"/>
    </source>
</evidence>
<dbReference type="SMART" id="SM00184">
    <property type="entry name" value="RING"/>
    <property type="match status" value="1"/>
</dbReference>
<evidence type="ECO:0000259" key="6">
    <source>
        <dbReference type="PROSITE" id="PS50089"/>
    </source>
</evidence>
<evidence type="ECO:0000256" key="4">
    <source>
        <dbReference type="PROSITE-ProRule" id="PRU00175"/>
    </source>
</evidence>
<accession>B5YNU2</accession>
<gene>
    <name evidence="7" type="ORF">THAPS_23618</name>
</gene>
<dbReference type="EMBL" id="CP001160">
    <property type="protein sequence ID" value="ACI64692.1"/>
    <property type="molecule type" value="Genomic_DNA"/>
</dbReference>
<feature type="compositionally biased region" description="Basic and acidic residues" evidence="5">
    <location>
        <begin position="368"/>
        <end position="379"/>
    </location>
</feature>
<dbReference type="PaxDb" id="35128-Thaps23618"/>
<evidence type="ECO:0000313" key="8">
    <source>
        <dbReference type="Proteomes" id="UP000001449"/>
    </source>
</evidence>
<dbReference type="HOGENOM" id="CLU_392097_0_0_1"/>
<dbReference type="Gene3D" id="3.30.40.10">
    <property type="entry name" value="Zinc/RING finger domain, C3HC4 (zinc finger)"/>
    <property type="match status" value="1"/>
</dbReference>
<dbReference type="KEGG" id="tps:THAPS_23618"/>
<feature type="compositionally biased region" description="Polar residues" evidence="5">
    <location>
        <begin position="109"/>
        <end position="120"/>
    </location>
</feature>
<evidence type="ECO:0000256" key="3">
    <source>
        <dbReference type="ARBA" id="ARBA00022833"/>
    </source>
</evidence>
<feature type="region of interest" description="Disordered" evidence="5">
    <location>
        <begin position="97"/>
        <end position="134"/>
    </location>
</feature>
<dbReference type="PANTHER" id="PTHR45798">
    <property type="entry name" value="RING-H2 FINGER PROTEIN ATL61-RELATED-RELATED"/>
    <property type="match status" value="1"/>
</dbReference>
<organism evidence="7 8">
    <name type="scientific">Thalassiosira pseudonana</name>
    <name type="common">Marine diatom</name>
    <name type="synonym">Cyclotella nana</name>
    <dbReference type="NCBI Taxonomy" id="35128"/>
    <lineage>
        <taxon>Eukaryota</taxon>
        <taxon>Sar</taxon>
        <taxon>Stramenopiles</taxon>
        <taxon>Ochrophyta</taxon>
        <taxon>Bacillariophyta</taxon>
        <taxon>Coscinodiscophyceae</taxon>
        <taxon>Thalassiosirophycidae</taxon>
        <taxon>Thalassiosirales</taxon>
        <taxon>Thalassiosiraceae</taxon>
        <taxon>Thalassiosira</taxon>
    </lineage>
</organism>
<dbReference type="PROSITE" id="PS50089">
    <property type="entry name" value="ZF_RING_2"/>
    <property type="match status" value="1"/>
</dbReference>
<feature type="region of interest" description="Disordered" evidence="5">
    <location>
        <begin position="367"/>
        <end position="387"/>
    </location>
</feature>
<dbReference type="InterPro" id="IPR052788">
    <property type="entry name" value="RING-type_E3_ligase_ATL"/>
</dbReference>
<name>B5YNU2_THAPS</name>
<dbReference type="GeneID" id="7450591"/>
<dbReference type="InParanoid" id="B5YNU2"/>
<keyword evidence="3" id="KW-0862">Zinc</keyword>
<dbReference type="CDD" id="cd16454">
    <property type="entry name" value="RING-H2_PA-TM-RING"/>
    <property type="match status" value="1"/>
</dbReference>
<evidence type="ECO:0000256" key="1">
    <source>
        <dbReference type="ARBA" id="ARBA00022723"/>
    </source>
</evidence>
<keyword evidence="1" id="KW-0479">Metal-binding</keyword>
<reference evidence="7 8" key="1">
    <citation type="journal article" date="2004" name="Science">
        <title>The genome of the diatom Thalassiosira pseudonana: ecology, evolution, and metabolism.</title>
        <authorList>
            <person name="Armbrust E.V."/>
            <person name="Berges J.A."/>
            <person name="Bowler C."/>
            <person name="Green B.R."/>
            <person name="Martinez D."/>
            <person name="Putnam N.H."/>
            <person name="Zhou S."/>
            <person name="Allen A.E."/>
            <person name="Apt K.E."/>
            <person name="Bechner M."/>
            <person name="Brzezinski M.A."/>
            <person name="Chaal B.K."/>
            <person name="Chiovitti A."/>
            <person name="Davis A.K."/>
            <person name="Demarest M.S."/>
            <person name="Detter J.C."/>
            <person name="Glavina T."/>
            <person name="Goodstein D."/>
            <person name="Hadi M.Z."/>
            <person name="Hellsten U."/>
            <person name="Hildebrand M."/>
            <person name="Jenkins B.D."/>
            <person name="Jurka J."/>
            <person name="Kapitonov V.V."/>
            <person name="Kroger N."/>
            <person name="Lau W.W."/>
            <person name="Lane T.W."/>
            <person name="Larimer F.W."/>
            <person name="Lippmeier J.C."/>
            <person name="Lucas S."/>
            <person name="Medina M."/>
            <person name="Montsant A."/>
            <person name="Obornik M."/>
            <person name="Parker M.S."/>
            <person name="Palenik B."/>
            <person name="Pazour G.J."/>
            <person name="Richardson P.M."/>
            <person name="Rynearson T.A."/>
            <person name="Saito M.A."/>
            <person name="Schwartz D.C."/>
            <person name="Thamatrakoln K."/>
            <person name="Valentin K."/>
            <person name="Vardi A."/>
            <person name="Wilkerson F.P."/>
            <person name="Rokhsar D.S."/>
        </authorList>
    </citation>
    <scope>NUCLEOTIDE SEQUENCE [LARGE SCALE GENOMIC DNA]</scope>
    <source>
        <strain evidence="7 8">CCMP1335</strain>
    </source>
</reference>
<dbReference type="Proteomes" id="UP000001449">
    <property type="component" value="Chromosome 7"/>
</dbReference>
<dbReference type="InterPro" id="IPR001841">
    <property type="entry name" value="Znf_RING"/>
</dbReference>
<dbReference type="GO" id="GO:0008270">
    <property type="term" value="F:zinc ion binding"/>
    <property type="evidence" value="ECO:0007669"/>
    <property type="project" value="UniProtKB-KW"/>
</dbReference>
<dbReference type="AlphaFoldDB" id="B5YNU2"/>
<dbReference type="RefSeq" id="XP_002295975.1">
    <property type="nucleotide sequence ID" value="XM_002295939.1"/>
</dbReference>
<reference evidence="7 8" key="2">
    <citation type="journal article" date="2008" name="Nature">
        <title>The Phaeodactylum genome reveals the evolutionary history of diatom genomes.</title>
        <authorList>
            <person name="Bowler C."/>
            <person name="Allen A.E."/>
            <person name="Badger J.H."/>
            <person name="Grimwood J."/>
            <person name="Jabbari K."/>
            <person name="Kuo A."/>
            <person name="Maheswari U."/>
            <person name="Martens C."/>
            <person name="Maumus F."/>
            <person name="Otillar R.P."/>
            <person name="Rayko E."/>
            <person name="Salamov A."/>
            <person name="Vandepoele K."/>
            <person name="Beszteri B."/>
            <person name="Gruber A."/>
            <person name="Heijde M."/>
            <person name="Katinka M."/>
            <person name="Mock T."/>
            <person name="Valentin K."/>
            <person name="Verret F."/>
            <person name="Berges J.A."/>
            <person name="Brownlee C."/>
            <person name="Cadoret J.P."/>
            <person name="Chiovitti A."/>
            <person name="Choi C.J."/>
            <person name="Coesel S."/>
            <person name="De Martino A."/>
            <person name="Detter J.C."/>
            <person name="Durkin C."/>
            <person name="Falciatore A."/>
            <person name="Fournet J."/>
            <person name="Haruta M."/>
            <person name="Huysman M.J."/>
            <person name="Jenkins B.D."/>
            <person name="Jiroutova K."/>
            <person name="Jorgensen R.E."/>
            <person name="Joubert Y."/>
            <person name="Kaplan A."/>
            <person name="Kroger N."/>
            <person name="Kroth P.G."/>
            <person name="La Roche J."/>
            <person name="Lindquist E."/>
            <person name="Lommer M."/>
            <person name="Martin-Jezequel V."/>
            <person name="Lopez P.J."/>
            <person name="Lucas S."/>
            <person name="Mangogna M."/>
            <person name="McGinnis K."/>
            <person name="Medlin L.K."/>
            <person name="Montsant A."/>
            <person name="Oudot-Le Secq M.P."/>
            <person name="Napoli C."/>
            <person name="Obornik M."/>
            <person name="Parker M.S."/>
            <person name="Petit J.L."/>
            <person name="Porcel B.M."/>
            <person name="Poulsen N."/>
            <person name="Robison M."/>
            <person name="Rychlewski L."/>
            <person name="Rynearson T.A."/>
            <person name="Schmutz J."/>
            <person name="Shapiro H."/>
            <person name="Siaut M."/>
            <person name="Stanley M."/>
            <person name="Sussman M.R."/>
            <person name="Taylor A.R."/>
            <person name="Vardi A."/>
            <person name="von Dassow P."/>
            <person name="Vyverman W."/>
            <person name="Willis A."/>
            <person name="Wyrwicz L.S."/>
            <person name="Rokhsar D.S."/>
            <person name="Weissenbach J."/>
            <person name="Armbrust E.V."/>
            <person name="Green B.R."/>
            <person name="Van de Peer Y."/>
            <person name="Grigoriev I.V."/>
        </authorList>
    </citation>
    <scope>NUCLEOTIDE SEQUENCE [LARGE SCALE GENOMIC DNA]</scope>
    <source>
        <strain evidence="7 8">CCMP1335</strain>
    </source>
</reference>
<dbReference type="InterPro" id="IPR013083">
    <property type="entry name" value="Znf_RING/FYVE/PHD"/>
</dbReference>
<feature type="region of interest" description="Disordered" evidence="5">
    <location>
        <begin position="1"/>
        <end position="81"/>
    </location>
</feature>
<dbReference type="GO" id="GO:0006511">
    <property type="term" value="P:ubiquitin-dependent protein catabolic process"/>
    <property type="evidence" value="ECO:0000318"/>
    <property type="project" value="GO_Central"/>
</dbReference>
<proteinExistence type="predicted"/>
<dbReference type="Pfam" id="PF13639">
    <property type="entry name" value="zf-RING_2"/>
    <property type="match status" value="1"/>
</dbReference>
<sequence>MASDYSNIPPMHGDGNHDGSGEVWRDASSSRAALGDAAVDGSAAEEVVHDSAAADTTSAQEPSDETVETPPADGDIVQRDGSTGTATVVEEPMEMGDNSQLDIHGGEGQVQSSPNNTVNSTEEETPSKASETEEALRIKRQQLLNSFLDNLQRYEANQTLLDAIEGQYEDGNGNFMTVPPHIGRAIRDRSLGTIVCAYEKEREEKGGVEGIKTTVDDTGPLSLEDLSLSLFAPGMKFRGHIRIPGINNNSEAAKNDTYELVVIKRGVDLLGNEFLLARHSAYEDEQCVHIKLKISVEECDERSLPVLRAEYGDGETVCKGYWNVQQHRLEGNVRQRVQVNDGVFHTSDAVTHVFTLYPCTNEFPLGRDGAKEEDSKDNARGMGNGCEETRHDEVAGAIGGTDEAKSPPSLSSFEADLLSLETRAIISCRRQTHYDRRQLILGINQFYSSMNIGRFELPQLQLLLSAFSNHRDNVFQQDEKLGLLFQLRDVKWKELLAAISMHAEEIVAEFRRRASLLDETCFETNLDRDLFIRAFVKKANMGFGSAHEEMNECEMLSKNIGSLIFAFDNSMTTSTGLYRVNVMRHRFRANYNCFESAYRRAEARLSLSELAKYEATRSSLQLAMEGVSNEDDATCAICQSSLLESEDGEEKDEKTFVVLPCKHGFHRHCAKQWLHDHSSCPVCRSDLTSVEELPLDSGEESFMY</sequence>
<keyword evidence="2 4" id="KW-0863">Zinc-finger</keyword>
<keyword evidence="8" id="KW-1185">Reference proteome</keyword>
<feature type="compositionally biased region" description="Basic and acidic residues" evidence="5">
    <location>
        <begin position="14"/>
        <end position="25"/>
    </location>
</feature>
<evidence type="ECO:0000256" key="5">
    <source>
        <dbReference type="SAM" id="MobiDB-lite"/>
    </source>
</evidence>
<feature type="domain" description="RING-type" evidence="6">
    <location>
        <begin position="635"/>
        <end position="684"/>
    </location>
</feature>
<evidence type="ECO:0000256" key="2">
    <source>
        <dbReference type="ARBA" id="ARBA00022771"/>
    </source>
</evidence>
<dbReference type="PANTHER" id="PTHR45798:SF97">
    <property type="entry name" value="ALCOHOL-SENSITIVE RING FINGER PROTEIN 1"/>
    <property type="match status" value="1"/>
</dbReference>
<dbReference type="GO" id="GO:0061630">
    <property type="term" value="F:ubiquitin protein ligase activity"/>
    <property type="evidence" value="ECO:0000318"/>
    <property type="project" value="GO_Central"/>
</dbReference>
<protein>
    <recommendedName>
        <fullName evidence="6">RING-type domain-containing protein</fullName>
    </recommendedName>
</protein>
<dbReference type="STRING" id="35128.B5YNU2"/>